<organism evidence="3 4">
    <name type="scientific">Candidatus Desulfacyla euxinica</name>
    <dbReference type="NCBI Taxonomy" id="2841693"/>
    <lineage>
        <taxon>Bacteria</taxon>
        <taxon>Deltaproteobacteria</taxon>
        <taxon>Candidatus Desulfacyla</taxon>
    </lineage>
</organism>
<name>A0A8J6T8Y0_9DELT</name>
<comment type="caution">
    <text evidence="3">The sequence shown here is derived from an EMBL/GenBank/DDBJ whole genome shotgun (WGS) entry which is preliminary data.</text>
</comment>
<evidence type="ECO:0000313" key="4">
    <source>
        <dbReference type="Proteomes" id="UP000650524"/>
    </source>
</evidence>
<evidence type="ECO:0000313" key="3">
    <source>
        <dbReference type="EMBL" id="MBC8177891.1"/>
    </source>
</evidence>
<dbReference type="EMBL" id="JACNJD010000242">
    <property type="protein sequence ID" value="MBC8177891.1"/>
    <property type="molecule type" value="Genomic_DNA"/>
</dbReference>
<accession>A0A8J6T8Y0</accession>
<dbReference type="Proteomes" id="UP000650524">
    <property type="component" value="Unassembled WGS sequence"/>
</dbReference>
<dbReference type="SUPFAM" id="SSF53901">
    <property type="entry name" value="Thiolase-like"/>
    <property type="match status" value="1"/>
</dbReference>
<dbReference type="Pfam" id="PF00109">
    <property type="entry name" value="ketoacyl-synt"/>
    <property type="match status" value="1"/>
</dbReference>
<dbReference type="PANTHER" id="PTHR11712:SF336">
    <property type="entry name" value="3-OXOACYL-[ACYL-CARRIER-PROTEIN] SYNTHASE, MITOCHONDRIAL"/>
    <property type="match status" value="1"/>
</dbReference>
<dbReference type="PANTHER" id="PTHR11712">
    <property type="entry name" value="POLYKETIDE SYNTHASE-RELATED"/>
    <property type="match status" value="1"/>
</dbReference>
<protein>
    <recommendedName>
        <fullName evidence="2">Beta-ketoacyl synthase-like N-terminal domain-containing protein</fullName>
    </recommendedName>
</protein>
<gene>
    <name evidence="3" type="ORF">H8E19_10850</name>
</gene>
<feature type="domain" description="Beta-ketoacyl synthase-like N-terminal" evidence="2">
    <location>
        <begin position="40"/>
        <end position="175"/>
    </location>
</feature>
<sequence length="239" mass="25998">MGVHITGIGWVTAASMGCGRDHERFTMPWGPLPEINPSDMFKMPYPNFRRMDKYSRLGLTAIGLALIDAGLSEWTRERKIGIVASTVYGCLETDVDYYKTVIPDRGANASPALFSYTLANSYLGEAAIRFGLTGTNYVLTEQHPTGLAGLQTALDHIIRGDVEQILGGVCDVGCPQIFGKPGIVPPGAVFFMIEKSFARKISSYGELSMDEKGGIIYNGSEIKDIAILVQKCLDGFHHA</sequence>
<dbReference type="InterPro" id="IPR014030">
    <property type="entry name" value="Ketoacyl_synth_N"/>
</dbReference>
<dbReference type="GO" id="GO:0006633">
    <property type="term" value="P:fatty acid biosynthetic process"/>
    <property type="evidence" value="ECO:0007669"/>
    <property type="project" value="TreeGrafter"/>
</dbReference>
<dbReference type="InterPro" id="IPR016039">
    <property type="entry name" value="Thiolase-like"/>
</dbReference>
<dbReference type="AlphaFoldDB" id="A0A8J6T8Y0"/>
<dbReference type="Gene3D" id="3.40.47.10">
    <property type="match status" value="1"/>
</dbReference>
<proteinExistence type="predicted"/>
<dbReference type="InterPro" id="IPR000794">
    <property type="entry name" value="Beta-ketoacyl_synthase"/>
</dbReference>
<evidence type="ECO:0000256" key="1">
    <source>
        <dbReference type="ARBA" id="ARBA00022679"/>
    </source>
</evidence>
<dbReference type="GO" id="GO:0004315">
    <property type="term" value="F:3-oxoacyl-[acyl-carrier-protein] synthase activity"/>
    <property type="evidence" value="ECO:0007669"/>
    <property type="project" value="TreeGrafter"/>
</dbReference>
<keyword evidence="1" id="KW-0808">Transferase</keyword>
<dbReference type="GO" id="GO:0005829">
    <property type="term" value="C:cytosol"/>
    <property type="evidence" value="ECO:0007669"/>
    <property type="project" value="TreeGrafter"/>
</dbReference>
<evidence type="ECO:0000259" key="2">
    <source>
        <dbReference type="Pfam" id="PF00109"/>
    </source>
</evidence>
<reference evidence="3 4" key="1">
    <citation type="submission" date="2020-08" db="EMBL/GenBank/DDBJ databases">
        <title>Bridging the membrane lipid divide: bacteria of the FCB group superphylum have the potential to synthesize archaeal ether lipids.</title>
        <authorList>
            <person name="Villanueva L."/>
            <person name="Von Meijenfeldt F.A.B."/>
            <person name="Westbye A.B."/>
            <person name="Yadav S."/>
            <person name="Hopmans E.C."/>
            <person name="Dutilh B.E."/>
            <person name="Sinninghe Damste J.S."/>
        </authorList>
    </citation>
    <scope>NUCLEOTIDE SEQUENCE [LARGE SCALE GENOMIC DNA]</scope>
    <source>
        <strain evidence="3">NIOZ-UU27</strain>
    </source>
</reference>